<gene>
    <name evidence="4" type="ORF">J0J69_04315</name>
</gene>
<evidence type="ECO:0000259" key="3">
    <source>
        <dbReference type="Pfam" id="PF02557"/>
    </source>
</evidence>
<evidence type="ECO:0000313" key="5">
    <source>
        <dbReference type="Proteomes" id="UP001058016"/>
    </source>
</evidence>
<dbReference type="Gene3D" id="3.30.1380.10">
    <property type="match status" value="1"/>
</dbReference>
<dbReference type="SUPFAM" id="SSF55166">
    <property type="entry name" value="Hedgehog/DD-peptidase"/>
    <property type="match status" value="1"/>
</dbReference>
<feature type="compositionally biased region" description="Acidic residues" evidence="1">
    <location>
        <begin position="498"/>
        <end position="513"/>
    </location>
</feature>
<dbReference type="InterPro" id="IPR052179">
    <property type="entry name" value="DD-CPase-like"/>
</dbReference>
<dbReference type="CDD" id="cd14852">
    <property type="entry name" value="LD-carboxypeptidase"/>
    <property type="match status" value="1"/>
</dbReference>
<evidence type="ECO:0000256" key="1">
    <source>
        <dbReference type="SAM" id="MobiDB-lite"/>
    </source>
</evidence>
<keyword evidence="5" id="KW-1185">Reference proteome</keyword>
<evidence type="ECO:0000256" key="2">
    <source>
        <dbReference type="SAM" id="Phobius"/>
    </source>
</evidence>
<dbReference type="Proteomes" id="UP001058016">
    <property type="component" value="Chromosome"/>
</dbReference>
<sequence>MQKVLVPIGIVALLGSGLLFYSYMMSDEMVLRRLGYDRTLIESLINEQPDLVQDLIEDDRKSEDIVDYLTIKGFNYDCYDAYVKLAEYYPTLESSEVVYLATFLDHVFFPTLLQQGYEEETIKAWFSDPDFNTYVESVDIVALNRLLNYAKETESDLMTLFSYVNYEKQNPYLKLDEVISAIDEYQTVVLPNLKSKGYESQEVEALFYQFGLSDLKSLMETTLNPDQAFELMAASSFDSSSFAIYDEVLSQDENYSVTYALQYAKYPNVKSKFYQDIVETPNTNSLLVLVNQNYRLDEFYAPTDFVPVDVPVTPYSQVNTNYLRRDAADATELLFSKAQEAGYELTLRTGYISYSVQKSLYNQDVYEMGLEYADKFNSRPGHSEHQTGLAIDITTPSINNELSLEFADTEEGKWVLAHAHEYGFIIRYPENRESEVGYFYEPYHLRYVGVEVATEIFENNWTLEDYILNYGLLDAVSDEVQTPEEGTIEQEPSHSDSSLEDSNEADDIDEEESTDHLDESDQEVLPDKSNASQSGSTDSELNEDSSTDDSSSDEDRQQAIQENRELSDQEKYQL</sequence>
<protein>
    <submittedName>
        <fullName evidence="4">M15 family metallopeptidase</fullName>
    </submittedName>
</protein>
<proteinExistence type="predicted"/>
<dbReference type="RefSeq" id="WP_212726053.1">
    <property type="nucleotide sequence ID" value="NZ_CP071249.1"/>
</dbReference>
<keyword evidence="2" id="KW-0812">Transmembrane</keyword>
<dbReference type="PANTHER" id="PTHR34385">
    <property type="entry name" value="D-ALANYL-D-ALANINE CARBOXYPEPTIDASE"/>
    <property type="match status" value="1"/>
</dbReference>
<organism evidence="4 5">
    <name type="scientific">Turicibacter bilis</name>
    <dbReference type="NCBI Taxonomy" id="2735723"/>
    <lineage>
        <taxon>Bacteria</taxon>
        <taxon>Bacillati</taxon>
        <taxon>Bacillota</taxon>
        <taxon>Erysipelotrichia</taxon>
        <taxon>Erysipelotrichales</taxon>
        <taxon>Turicibacteraceae</taxon>
        <taxon>Turicibacter</taxon>
    </lineage>
</organism>
<feature type="transmembrane region" description="Helical" evidence="2">
    <location>
        <begin position="6"/>
        <end position="24"/>
    </location>
</feature>
<feature type="region of interest" description="Disordered" evidence="1">
    <location>
        <begin position="480"/>
        <end position="574"/>
    </location>
</feature>
<keyword evidence="2" id="KW-0472">Membrane</keyword>
<dbReference type="InterPro" id="IPR009045">
    <property type="entry name" value="Zn_M74/Hedgehog-like"/>
</dbReference>
<keyword evidence="2" id="KW-1133">Transmembrane helix</keyword>
<dbReference type="InterPro" id="IPR058193">
    <property type="entry name" value="VanY/YodJ_core_dom"/>
</dbReference>
<dbReference type="Pfam" id="PF02557">
    <property type="entry name" value="VanY"/>
    <property type="match status" value="1"/>
</dbReference>
<evidence type="ECO:0000313" key="4">
    <source>
        <dbReference type="EMBL" id="UUF06812.1"/>
    </source>
</evidence>
<accession>A0ABY5JJD3</accession>
<feature type="domain" description="D-alanyl-D-alanine carboxypeptidase-like core" evidence="3">
    <location>
        <begin position="321"/>
        <end position="449"/>
    </location>
</feature>
<feature type="compositionally biased region" description="Basic and acidic residues" evidence="1">
    <location>
        <begin position="553"/>
        <end position="574"/>
    </location>
</feature>
<dbReference type="PANTHER" id="PTHR34385:SF1">
    <property type="entry name" value="PEPTIDOGLYCAN L-ALANYL-D-GLUTAMATE ENDOPEPTIDASE CWLK"/>
    <property type="match status" value="1"/>
</dbReference>
<dbReference type="InterPro" id="IPR003709">
    <property type="entry name" value="VanY-like_core_dom"/>
</dbReference>
<reference evidence="4 5" key="1">
    <citation type="submission" date="2021-03" db="EMBL/GenBank/DDBJ databases">
        <title>Comparative Genomics and Metabolomics in the genus Turicibacter.</title>
        <authorList>
            <person name="Maki J."/>
            <person name="Looft T."/>
        </authorList>
    </citation>
    <scope>NUCLEOTIDE SEQUENCE [LARGE SCALE GENOMIC DNA]</scope>
    <source>
        <strain evidence="4 5">MMM721</strain>
    </source>
</reference>
<dbReference type="EMBL" id="CP071249">
    <property type="protein sequence ID" value="UUF06812.1"/>
    <property type="molecule type" value="Genomic_DNA"/>
</dbReference>
<feature type="compositionally biased region" description="Acidic residues" evidence="1">
    <location>
        <begin position="540"/>
        <end position="552"/>
    </location>
</feature>
<name>A0ABY5JJD3_9FIRM</name>